<dbReference type="EMBL" id="JBHSNY010000004">
    <property type="protein sequence ID" value="MFC5634706.1"/>
    <property type="molecule type" value="Genomic_DNA"/>
</dbReference>
<dbReference type="RefSeq" id="WP_381020800.1">
    <property type="nucleotide sequence ID" value="NZ_JBHSNY010000004.1"/>
</dbReference>
<accession>A0ABW0UQA1</accession>
<organism evidence="2 3">
    <name type="scientific">Streptomyces bullii</name>
    <dbReference type="NCBI Taxonomy" id="349910"/>
    <lineage>
        <taxon>Bacteria</taxon>
        <taxon>Bacillati</taxon>
        <taxon>Actinomycetota</taxon>
        <taxon>Actinomycetes</taxon>
        <taxon>Kitasatosporales</taxon>
        <taxon>Streptomycetaceae</taxon>
        <taxon>Streptomyces</taxon>
    </lineage>
</organism>
<protein>
    <submittedName>
        <fullName evidence="2">Uncharacterized protein</fullName>
    </submittedName>
</protein>
<evidence type="ECO:0000256" key="1">
    <source>
        <dbReference type="SAM" id="MobiDB-lite"/>
    </source>
</evidence>
<keyword evidence="3" id="KW-1185">Reference proteome</keyword>
<name>A0ABW0UQA1_9ACTN</name>
<evidence type="ECO:0000313" key="3">
    <source>
        <dbReference type="Proteomes" id="UP001596154"/>
    </source>
</evidence>
<proteinExistence type="predicted"/>
<gene>
    <name evidence="2" type="ORF">ACFPZJ_13145</name>
</gene>
<evidence type="ECO:0000313" key="2">
    <source>
        <dbReference type="EMBL" id="MFC5634706.1"/>
    </source>
</evidence>
<sequence>MTAREVLDHFPAGHPRGSRPAEERAAELTTSGTPATVRMDLPSDRFLVVREGES</sequence>
<dbReference type="Proteomes" id="UP001596154">
    <property type="component" value="Unassembled WGS sequence"/>
</dbReference>
<reference evidence="3" key="1">
    <citation type="journal article" date="2019" name="Int. J. Syst. Evol. Microbiol.">
        <title>The Global Catalogue of Microorganisms (GCM) 10K type strain sequencing project: providing services to taxonomists for standard genome sequencing and annotation.</title>
        <authorList>
            <consortium name="The Broad Institute Genomics Platform"/>
            <consortium name="The Broad Institute Genome Sequencing Center for Infectious Disease"/>
            <person name="Wu L."/>
            <person name="Ma J."/>
        </authorList>
    </citation>
    <scope>NUCLEOTIDE SEQUENCE [LARGE SCALE GENOMIC DNA]</scope>
    <source>
        <strain evidence="3">CGMCC 4.7248</strain>
    </source>
</reference>
<comment type="caution">
    <text evidence="2">The sequence shown here is derived from an EMBL/GenBank/DDBJ whole genome shotgun (WGS) entry which is preliminary data.</text>
</comment>
<feature type="region of interest" description="Disordered" evidence="1">
    <location>
        <begin position="1"/>
        <end position="38"/>
    </location>
</feature>